<comment type="caution">
    <text evidence="2">The sequence shown here is derived from an EMBL/GenBank/DDBJ whole genome shotgun (WGS) entry which is preliminary data.</text>
</comment>
<keyword evidence="1" id="KW-0812">Transmembrane</keyword>
<gene>
    <name evidence="2" type="ORF">ACCI49_16620</name>
</gene>
<keyword evidence="1" id="KW-0472">Membrane</keyword>
<dbReference type="EMBL" id="JBGMEK010000044">
    <property type="protein sequence ID" value="MFA0812539.1"/>
    <property type="molecule type" value="Genomic_DNA"/>
</dbReference>
<dbReference type="RefSeq" id="WP_371840222.1">
    <property type="nucleotide sequence ID" value="NZ_JBGMEK010000044.1"/>
</dbReference>
<name>A0ABV4P3H9_9GAMM</name>
<keyword evidence="1" id="KW-1133">Transmembrane helix</keyword>
<evidence type="ECO:0000313" key="3">
    <source>
        <dbReference type="Proteomes" id="UP001569428"/>
    </source>
</evidence>
<feature type="transmembrane region" description="Helical" evidence="1">
    <location>
        <begin position="34"/>
        <end position="58"/>
    </location>
</feature>
<accession>A0ABV4P3H9</accession>
<protein>
    <submittedName>
        <fullName evidence="2">Uncharacterized protein</fullName>
    </submittedName>
</protein>
<dbReference type="Proteomes" id="UP001569428">
    <property type="component" value="Unassembled WGS sequence"/>
</dbReference>
<proteinExistence type="predicted"/>
<keyword evidence="3" id="KW-1185">Reference proteome</keyword>
<reference evidence="2 3" key="1">
    <citation type="submission" date="2024-08" db="EMBL/GenBank/DDBJ databases">
        <authorList>
            <person name="Ishaq N."/>
        </authorList>
    </citation>
    <scope>NUCLEOTIDE SEQUENCE [LARGE SCALE GENOMIC DNA]</scope>
    <source>
        <strain evidence="2 3">DSM 18651</strain>
    </source>
</reference>
<sequence length="108" mass="11594">MVESSVDISLEPKGNHRNSLVRLADEIEALDKQITFWMLLAYGAAAVFNSIVGAGLAAKGLVSGFGSLVNKFGLGLAGEKIDEIQTKRAFMQAEKTLLGSFLKLVPLR</sequence>
<evidence type="ECO:0000256" key="1">
    <source>
        <dbReference type="SAM" id="Phobius"/>
    </source>
</evidence>
<evidence type="ECO:0000313" key="2">
    <source>
        <dbReference type="EMBL" id="MFA0812539.1"/>
    </source>
</evidence>
<organism evidence="2 3">
    <name type="scientific">Microbulbifer epialgicus</name>
    <dbReference type="NCBI Taxonomy" id="393907"/>
    <lineage>
        <taxon>Bacteria</taxon>
        <taxon>Pseudomonadati</taxon>
        <taxon>Pseudomonadota</taxon>
        <taxon>Gammaproteobacteria</taxon>
        <taxon>Cellvibrionales</taxon>
        <taxon>Microbulbiferaceae</taxon>
        <taxon>Microbulbifer</taxon>
    </lineage>
</organism>